<comment type="caution">
    <text evidence="3">The sequence shown here is derived from an EMBL/GenBank/DDBJ whole genome shotgun (WGS) entry which is preliminary data.</text>
</comment>
<evidence type="ECO:0000256" key="2">
    <source>
        <dbReference type="SAM" id="SignalP"/>
    </source>
</evidence>
<feature type="region of interest" description="Disordered" evidence="1">
    <location>
        <begin position="121"/>
        <end position="143"/>
    </location>
</feature>
<evidence type="ECO:0000313" key="3">
    <source>
        <dbReference type="EMBL" id="MEK8046876.1"/>
    </source>
</evidence>
<sequence>MKHLRVLLLVLLTVLLPVRGAVAAAMLCSGGGVMAAAANAAPAPMVVGHCDEARLAAFDMAAQDAGSPDSSSAPTEAADDADSSSPHASACPFCAGGCNLTPLAFAPPSVEAVAPANTAHFPELTTPVAARYPDGQERPPRTP</sequence>
<gene>
    <name evidence="3" type="ORF">AACH00_10985</name>
</gene>
<feature type="chain" id="PRO_5047496495" evidence="2">
    <location>
        <begin position="24"/>
        <end position="143"/>
    </location>
</feature>
<dbReference type="EMBL" id="JBBUTI010000006">
    <property type="protein sequence ID" value="MEK8046876.1"/>
    <property type="molecule type" value="Genomic_DNA"/>
</dbReference>
<name>A0ABU9C7J3_9BURK</name>
<feature type="region of interest" description="Disordered" evidence="1">
    <location>
        <begin position="61"/>
        <end position="88"/>
    </location>
</feature>
<keyword evidence="4" id="KW-1185">Reference proteome</keyword>
<proteinExistence type="predicted"/>
<feature type="signal peptide" evidence="2">
    <location>
        <begin position="1"/>
        <end position="23"/>
    </location>
</feature>
<keyword evidence="2" id="KW-0732">Signal</keyword>
<feature type="compositionally biased region" description="Basic and acidic residues" evidence="1">
    <location>
        <begin position="134"/>
        <end position="143"/>
    </location>
</feature>
<evidence type="ECO:0000256" key="1">
    <source>
        <dbReference type="SAM" id="MobiDB-lite"/>
    </source>
</evidence>
<dbReference type="RefSeq" id="WP_341399171.1">
    <property type="nucleotide sequence ID" value="NZ_JBBUTI010000006.1"/>
</dbReference>
<organism evidence="3 4">
    <name type="scientific">Ideonella margarita</name>
    <dbReference type="NCBI Taxonomy" id="2984191"/>
    <lineage>
        <taxon>Bacteria</taxon>
        <taxon>Pseudomonadati</taxon>
        <taxon>Pseudomonadota</taxon>
        <taxon>Betaproteobacteria</taxon>
        <taxon>Burkholderiales</taxon>
        <taxon>Sphaerotilaceae</taxon>
        <taxon>Ideonella</taxon>
    </lineage>
</organism>
<dbReference type="Proteomes" id="UP001379945">
    <property type="component" value="Unassembled WGS sequence"/>
</dbReference>
<reference evidence="3 4" key="1">
    <citation type="submission" date="2024-04" db="EMBL/GenBank/DDBJ databases">
        <title>Novel species of the genus Ideonella isolated from streams.</title>
        <authorList>
            <person name="Lu H."/>
        </authorList>
    </citation>
    <scope>NUCLEOTIDE SEQUENCE [LARGE SCALE GENOMIC DNA]</scope>
    <source>
        <strain evidence="3 4">LYT19W</strain>
    </source>
</reference>
<protein>
    <submittedName>
        <fullName evidence="3">DUF2946 family protein</fullName>
    </submittedName>
</protein>
<accession>A0ABU9C7J3</accession>
<evidence type="ECO:0000313" key="4">
    <source>
        <dbReference type="Proteomes" id="UP001379945"/>
    </source>
</evidence>
<feature type="compositionally biased region" description="Low complexity" evidence="1">
    <location>
        <begin position="67"/>
        <end position="76"/>
    </location>
</feature>